<name>A0A914NXA5_9BILA</name>
<evidence type="ECO:0000313" key="1">
    <source>
        <dbReference type="Proteomes" id="UP000887578"/>
    </source>
</evidence>
<protein>
    <submittedName>
        <fullName evidence="2">Uncharacterized protein</fullName>
    </submittedName>
</protein>
<evidence type="ECO:0000313" key="2">
    <source>
        <dbReference type="WBParaSite" id="PDA_v2.g10023.t1"/>
    </source>
</evidence>
<dbReference type="WBParaSite" id="PDA_v2.g10023.t1">
    <property type="protein sequence ID" value="PDA_v2.g10023.t1"/>
    <property type="gene ID" value="PDA_v2.g10023"/>
</dbReference>
<accession>A0A914NXA5</accession>
<sequence>MLGTKLRRDDEDGHEKFKQMCLAEPKLNGFEFVHPPLGIDVTFAKTFVKAHFGHNAKARGMQFAKGTTTLAFVYEPATPNDLGGIVIAVDSRASSGEYIYRNCIKKRQ</sequence>
<dbReference type="InterPro" id="IPR029055">
    <property type="entry name" value="Ntn_hydrolases_N"/>
</dbReference>
<dbReference type="AlphaFoldDB" id="A0A914NXA5"/>
<proteinExistence type="predicted"/>
<keyword evidence="1" id="KW-1185">Reference proteome</keyword>
<organism evidence="1 2">
    <name type="scientific">Panagrolaimus davidi</name>
    <dbReference type="NCBI Taxonomy" id="227884"/>
    <lineage>
        <taxon>Eukaryota</taxon>
        <taxon>Metazoa</taxon>
        <taxon>Ecdysozoa</taxon>
        <taxon>Nematoda</taxon>
        <taxon>Chromadorea</taxon>
        <taxon>Rhabditida</taxon>
        <taxon>Tylenchina</taxon>
        <taxon>Panagrolaimomorpha</taxon>
        <taxon>Panagrolaimoidea</taxon>
        <taxon>Panagrolaimidae</taxon>
        <taxon>Panagrolaimus</taxon>
    </lineage>
</organism>
<dbReference type="SUPFAM" id="SSF56235">
    <property type="entry name" value="N-terminal nucleophile aminohydrolases (Ntn hydrolases)"/>
    <property type="match status" value="1"/>
</dbReference>
<dbReference type="Gene3D" id="3.60.20.10">
    <property type="entry name" value="Glutamine Phosphoribosylpyrophosphate, subunit 1, domain 1"/>
    <property type="match status" value="1"/>
</dbReference>
<dbReference type="Proteomes" id="UP000887578">
    <property type="component" value="Unplaced"/>
</dbReference>
<reference evidence="2" key="1">
    <citation type="submission" date="2022-11" db="UniProtKB">
        <authorList>
            <consortium name="WormBaseParasite"/>
        </authorList>
    </citation>
    <scope>IDENTIFICATION</scope>
</reference>